<reference evidence="1" key="1">
    <citation type="submission" date="2022-01" db="EMBL/GenBank/DDBJ databases">
        <title>Paenibacillus spongiae sp. nov., isolated from marine sponge.</title>
        <authorList>
            <person name="Li Z."/>
            <person name="Zhang M."/>
        </authorList>
    </citation>
    <scope>NUCLEOTIDE SEQUENCE</scope>
    <source>
        <strain evidence="1">PHS-Z3</strain>
    </source>
</reference>
<proteinExistence type="predicted"/>
<dbReference type="InterPro" id="IPR029016">
    <property type="entry name" value="GAF-like_dom_sf"/>
</dbReference>
<evidence type="ECO:0000313" key="2">
    <source>
        <dbReference type="Proteomes" id="UP001057877"/>
    </source>
</evidence>
<evidence type="ECO:0008006" key="3">
    <source>
        <dbReference type="Google" id="ProtNLM"/>
    </source>
</evidence>
<gene>
    <name evidence="1" type="ORF">L1F29_18960</name>
</gene>
<organism evidence="1 2">
    <name type="scientific">Paenibacillus spongiae</name>
    <dbReference type="NCBI Taxonomy" id="2909671"/>
    <lineage>
        <taxon>Bacteria</taxon>
        <taxon>Bacillati</taxon>
        <taxon>Bacillota</taxon>
        <taxon>Bacilli</taxon>
        <taxon>Bacillales</taxon>
        <taxon>Paenibacillaceae</taxon>
        <taxon>Paenibacillus</taxon>
    </lineage>
</organism>
<keyword evidence="2" id="KW-1185">Reference proteome</keyword>
<accession>A0ABY5S3X8</accession>
<dbReference type="Gene3D" id="3.30.450.40">
    <property type="match status" value="1"/>
</dbReference>
<evidence type="ECO:0000313" key="1">
    <source>
        <dbReference type="EMBL" id="UVI27550.1"/>
    </source>
</evidence>
<sequence>MSMTLAEYRTRAELLEQFRIETGSQFAALAEAFNLQGTMKWTVISGNRNDRVGKMTIKAGIGLAGMVRRLGIMCHSRRGKDSGMNSAPDCPVMLAEQLQEAVAFPVAGSDASTAVARVLLMGRRTGADYAPSDIETGLRYASAFSSWLNADFPSGDNN</sequence>
<dbReference type="RefSeq" id="WP_258383638.1">
    <property type="nucleotide sequence ID" value="NZ_CP091430.1"/>
</dbReference>
<protein>
    <recommendedName>
        <fullName evidence="3">GAF domain-containing protein</fullName>
    </recommendedName>
</protein>
<dbReference type="EMBL" id="CP091430">
    <property type="protein sequence ID" value="UVI27550.1"/>
    <property type="molecule type" value="Genomic_DNA"/>
</dbReference>
<name>A0ABY5S3X8_9BACL</name>
<dbReference type="Proteomes" id="UP001057877">
    <property type="component" value="Chromosome"/>
</dbReference>